<dbReference type="NCBIfam" id="TIGR00229">
    <property type="entry name" value="sensory_box"/>
    <property type="match status" value="2"/>
</dbReference>
<dbReference type="InterPro" id="IPR001633">
    <property type="entry name" value="EAL_dom"/>
</dbReference>
<dbReference type="GO" id="GO:0071111">
    <property type="term" value="F:cyclic-guanylate-specific phosphodiesterase activity"/>
    <property type="evidence" value="ECO:0007669"/>
    <property type="project" value="UniProtKB-EC"/>
</dbReference>
<dbReference type="PROSITE" id="PS50112">
    <property type="entry name" value="PAS"/>
    <property type="match status" value="2"/>
</dbReference>
<dbReference type="PROSITE" id="PS50113">
    <property type="entry name" value="PAC"/>
    <property type="match status" value="1"/>
</dbReference>
<dbReference type="SMART" id="SM00091">
    <property type="entry name" value="PAS"/>
    <property type="match status" value="2"/>
</dbReference>
<dbReference type="CDD" id="cd01949">
    <property type="entry name" value="GGDEF"/>
    <property type="match status" value="1"/>
</dbReference>
<feature type="domain" description="PAS" evidence="2">
    <location>
        <begin position="164"/>
        <end position="210"/>
    </location>
</feature>
<feature type="domain" description="PAC" evidence="3">
    <location>
        <begin position="237"/>
        <end position="289"/>
    </location>
</feature>
<evidence type="ECO:0000259" key="5">
    <source>
        <dbReference type="PROSITE" id="PS50887"/>
    </source>
</evidence>
<dbReference type="PANTHER" id="PTHR44757">
    <property type="entry name" value="DIGUANYLATE CYCLASE DGCP"/>
    <property type="match status" value="1"/>
</dbReference>
<dbReference type="PANTHER" id="PTHR44757:SF2">
    <property type="entry name" value="BIOFILM ARCHITECTURE MAINTENANCE PROTEIN MBAA"/>
    <property type="match status" value="1"/>
</dbReference>
<dbReference type="SUPFAM" id="SSF55785">
    <property type="entry name" value="PYP-like sensor domain (PAS domain)"/>
    <property type="match status" value="2"/>
</dbReference>
<dbReference type="Proteomes" id="UP000886689">
    <property type="component" value="Unassembled WGS sequence"/>
</dbReference>
<evidence type="ECO:0000259" key="4">
    <source>
        <dbReference type="PROSITE" id="PS50883"/>
    </source>
</evidence>
<reference evidence="6" key="1">
    <citation type="submission" date="2020-10" db="EMBL/GenBank/DDBJ databases">
        <title>Connecting structure to function with the recovery of over 1000 high-quality activated sludge metagenome-assembled genomes encoding full-length rRNA genes using long-read sequencing.</title>
        <authorList>
            <person name="Singleton C.M."/>
            <person name="Petriglieri F."/>
            <person name="Kristensen J.M."/>
            <person name="Kirkegaard R.H."/>
            <person name="Michaelsen T.Y."/>
            <person name="Andersen M.H."/>
            <person name="Karst S.M."/>
            <person name="Dueholm M.S."/>
            <person name="Nielsen P.H."/>
            <person name="Albertsen M."/>
        </authorList>
    </citation>
    <scope>NUCLEOTIDE SEQUENCE</scope>
    <source>
        <strain evidence="6">Hirt_18-Q3-R61-65_BATAC.395</strain>
    </source>
</reference>
<protein>
    <submittedName>
        <fullName evidence="6">EAL domain-containing protein</fullName>
    </submittedName>
</protein>
<dbReference type="FunFam" id="3.20.20.450:FF:000001">
    <property type="entry name" value="Cyclic di-GMP phosphodiesterase yahA"/>
    <property type="match status" value="1"/>
</dbReference>
<dbReference type="InterPro" id="IPR000014">
    <property type="entry name" value="PAS"/>
</dbReference>
<comment type="caution">
    <text evidence="6">The sequence shown here is derived from an EMBL/GenBank/DDBJ whole genome shotgun (WGS) entry which is preliminary data.</text>
</comment>
<evidence type="ECO:0000313" key="6">
    <source>
        <dbReference type="EMBL" id="MBK8524243.1"/>
    </source>
</evidence>
<dbReference type="Pfam" id="PF00563">
    <property type="entry name" value="EAL"/>
    <property type="match status" value="1"/>
</dbReference>
<gene>
    <name evidence="6" type="ORF">IPL58_08995</name>
</gene>
<dbReference type="SUPFAM" id="SSF55073">
    <property type="entry name" value="Nucleotide cyclase"/>
    <property type="match status" value="1"/>
</dbReference>
<dbReference type="InterPro" id="IPR000700">
    <property type="entry name" value="PAS-assoc_C"/>
</dbReference>
<dbReference type="InterPro" id="IPR035919">
    <property type="entry name" value="EAL_sf"/>
</dbReference>
<name>A0A9D7K2E4_9PROT</name>
<dbReference type="PROSITE" id="PS50887">
    <property type="entry name" value="GGDEF"/>
    <property type="match status" value="1"/>
</dbReference>
<dbReference type="InterPro" id="IPR001610">
    <property type="entry name" value="PAC"/>
</dbReference>
<dbReference type="Pfam" id="PF13188">
    <property type="entry name" value="PAS_8"/>
    <property type="match status" value="1"/>
</dbReference>
<dbReference type="EMBL" id="JADJUC010000007">
    <property type="protein sequence ID" value="MBK8524243.1"/>
    <property type="molecule type" value="Genomic_DNA"/>
</dbReference>
<dbReference type="PROSITE" id="PS50883">
    <property type="entry name" value="EAL"/>
    <property type="match status" value="1"/>
</dbReference>
<dbReference type="Gene3D" id="3.20.20.450">
    <property type="entry name" value="EAL domain"/>
    <property type="match status" value="1"/>
</dbReference>
<dbReference type="InterPro" id="IPR052155">
    <property type="entry name" value="Biofilm_reg_signaling"/>
</dbReference>
<dbReference type="Gene3D" id="3.30.70.270">
    <property type="match status" value="1"/>
</dbReference>
<dbReference type="SMART" id="SM00052">
    <property type="entry name" value="EAL"/>
    <property type="match status" value="1"/>
</dbReference>
<accession>A0A9D7K2E4</accession>
<feature type="domain" description="PAS" evidence="2">
    <location>
        <begin position="42"/>
        <end position="112"/>
    </location>
</feature>
<evidence type="ECO:0000259" key="2">
    <source>
        <dbReference type="PROSITE" id="PS50112"/>
    </source>
</evidence>
<dbReference type="InterPro" id="IPR029787">
    <property type="entry name" value="Nucleotide_cyclase"/>
</dbReference>
<evidence type="ECO:0000256" key="1">
    <source>
        <dbReference type="ARBA" id="ARBA00051114"/>
    </source>
</evidence>
<dbReference type="Pfam" id="PF13426">
    <property type="entry name" value="PAS_9"/>
    <property type="match status" value="1"/>
</dbReference>
<dbReference type="Gene3D" id="3.30.450.20">
    <property type="entry name" value="PAS domain"/>
    <property type="match status" value="2"/>
</dbReference>
<dbReference type="CDD" id="cd00130">
    <property type="entry name" value="PAS"/>
    <property type="match status" value="2"/>
</dbReference>
<dbReference type="InterPro" id="IPR000160">
    <property type="entry name" value="GGDEF_dom"/>
</dbReference>
<evidence type="ECO:0000259" key="3">
    <source>
        <dbReference type="PROSITE" id="PS50113"/>
    </source>
</evidence>
<dbReference type="GO" id="GO:0071732">
    <property type="term" value="P:cellular response to nitric oxide"/>
    <property type="evidence" value="ECO:0007669"/>
    <property type="project" value="UniProtKB-ARBA"/>
</dbReference>
<organism evidence="6 7">
    <name type="scientific">Candidatus Proximibacter danicus</name>
    <dbReference type="NCBI Taxonomy" id="2954365"/>
    <lineage>
        <taxon>Bacteria</taxon>
        <taxon>Pseudomonadati</taxon>
        <taxon>Pseudomonadota</taxon>
        <taxon>Betaproteobacteria</taxon>
        <taxon>Candidatus Proximibacter</taxon>
    </lineage>
</organism>
<dbReference type="SMART" id="SM00086">
    <property type="entry name" value="PAC"/>
    <property type="match status" value="1"/>
</dbReference>
<evidence type="ECO:0000313" key="7">
    <source>
        <dbReference type="Proteomes" id="UP000886689"/>
    </source>
</evidence>
<dbReference type="InterPro" id="IPR035965">
    <property type="entry name" value="PAS-like_dom_sf"/>
</dbReference>
<proteinExistence type="predicted"/>
<dbReference type="NCBIfam" id="TIGR00254">
    <property type="entry name" value="GGDEF"/>
    <property type="match status" value="1"/>
</dbReference>
<dbReference type="AlphaFoldDB" id="A0A9D7K2E4"/>
<feature type="domain" description="EAL" evidence="4">
    <location>
        <begin position="463"/>
        <end position="716"/>
    </location>
</feature>
<dbReference type="SUPFAM" id="SSF141868">
    <property type="entry name" value="EAL domain-like"/>
    <property type="match status" value="1"/>
</dbReference>
<dbReference type="InterPro" id="IPR043128">
    <property type="entry name" value="Rev_trsase/Diguanyl_cyclase"/>
</dbReference>
<dbReference type="CDD" id="cd01948">
    <property type="entry name" value="EAL"/>
    <property type="match status" value="1"/>
</dbReference>
<comment type="catalytic activity">
    <reaction evidence="1">
        <text>3',3'-c-di-GMP + H2O = 5'-phosphoguanylyl(3'-&gt;5')guanosine + H(+)</text>
        <dbReference type="Rhea" id="RHEA:24902"/>
        <dbReference type="ChEBI" id="CHEBI:15377"/>
        <dbReference type="ChEBI" id="CHEBI:15378"/>
        <dbReference type="ChEBI" id="CHEBI:58754"/>
        <dbReference type="ChEBI" id="CHEBI:58805"/>
        <dbReference type="EC" id="3.1.4.52"/>
    </reaction>
    <physiologicalReaction direction="left-to-right" evidence="1">
        <dbReference type="Rhea" id="RHEA:24903"/>
    </physiologicalReaction>
</comment>
<dbReference type="SMART" id="SM00267">
    <property type="entry name" value="GGDEF"/>
    <property type="match status" value="1"/>
</dbReference>
<feature type="domain" description="GGDEF" evidence="5">
    <location>
        <begin position="321"/>
        <end position="454"/>
    </location>
</feature>
<sequence>MLKHSDEELPPSWEEERDRIIGLGERSFRKSYYPELRSNLTRLERFRTLLDFSGEMILLVALPAGTIIDANAAAAEMIGYRLDELFDKPLTALGLDDSERLLATLNADATSGETPLRHCETRLHRHNDGVVPLDLAHRVVVVEGTHFGVLLGRDASVRIASEKQLRLAARIIQNSGEGIIITDTDCHIIEVNKAFEAITGYDRDEVLGRNPSLLSSGRQNKEFYRAMWQTLNEEGAWRGEIWNRRKDNEVYPELLTLSTIRDDAGTLTHYVATFSDITEAKTREARIQHMAHHDFLTGLPNRFLLTDRFRQVAAAAQRNESRFALLFIDLDRFKNVNDTLGHSIGDQLLRDVAARLTAMVRGTDTISRQGGDEFLVLLGEIETPEAVAQVARKLIQVLSEPFLLDGHQITVTPSIGIAVSPEDGSNLDALLKHADLAMYDAKLQGRNNYQFFRREMNARSLELLLMESDLRQALRKCEFELHYQPLIAVSEGRPIGLEALLRWRHPERGLVSPVDFIPMAEETGLILPIGQWVLNTACQQLALWRANGWPSLRMSVNLSAAQFRRQDLIEQVRTALATARLPADALELEVTESILMIDAEGTENMLNALSAMGVTLAIDDFGTGYSSLAYLKRFSVNTLKVDRSFVHGIGIDNEDAAICMAVIGLARTLHLNVVAEGVETQAQYDWLADAGCHIIQGFLMGRPAPADQCLTAYATT</sequence>
<dbReference type="Pfam" id="PF00990">
    <property type="entry name" value="GGDEF"/>
    <property type="match status" value="1"/>
</dbReference>
<dbReference type="FunFam" id="3.30.70.270:FF:000001">
    <property type="entry name" value="Diguanylate cyclase domain protein"/>
    <property type="match status" value="1"/>
</dbReference>